<dbReference type="InParanoid" id="A0A671FII1"/>
<dbReference type="FunFam" id="3.30.2410.10:FF:000011">
    <property type="entry name" value="Putative Ubiquitin-protein ligase E3C"/>
    <property type="match status" value="1"/>
</dbReference>
<keyword evidence="17" id="KW-1185">Reference proteome</keyword>
<evidence type="ECO:0000256" key="9">
    <source>
        <dbReference type="ARBA" id="ARBA00063372"/>
    </source>
</evidence>
<evidence type="ECO:0000256" key="2">
    <source>
        <dbReference type="ARBA" id="ARBA00004906"/>
    </source>
</evidence>
<protein>
    <recommendedName>
        <fullName evidence="10">Ubiquitin-protein ligase E3C</fullName>
        <ecNumber evidence="3">2.3.2.26</ecNumber>
    </recommendedName>
    <alternativeName>
        <fullName evidence="11">HECT-type ubiquitin transferase E3C</fullName>
    </alternativeName>
    <alternativeName>
        <fullName evidence="12">RTA-associated ubiquitin ligase</fullName>
    </alternativeName>
</protein>
<dbReference type="FunFam" id="3.30.2160.10:FF:000002">
    <property type="entry name" value="Putative Ubiquitin-protein ligase E3C"/>
    <property type="match status" value="1"/>
</dbReference>
<dbReference type="EC" id="2.3.2.26" evidence="3"/>
<evidence type="ECO:0000256" key="12">
    <source>
        <dbReference type="ARBA" id="ARBA00081642"/>
    </source>
</evidence>
<dbReference type="PANTHER" id="PTHR45700:SF2">
    <property type="entry name" value="UBIQUITIN-PROTEIN LIGASE E3C"/>
    <property type="match status" value="1"/>
</dbReference>
<dbReference type="GO" id="GO:0006511">
    <property type="term" value="P:ubiquitin-dependent protein catabolic process"/>
    <property type="evidence" value="ECO:0007669"/>
    <property type="project" value="TreeGrafter"/>
</dbReference>
<accession>A0A671FII1</accession>
<proteinExistence type="inferred from homology"/>
<dbReference type="SMART" id="SM00015">
    <property type="entry name" value="IQ"/>
    <property type="match status" value="1"/>
</dbReference>
<dbReference type="InterPro" id="IPR035983">
    <property type="entry name" value="Hect_E3_ubiquitin_ligase"/>
</dbReference>
<keyword evidence="7" id="KW-0832">Ubl conjugation</keyword>
<dbReference type="SUPFAM" id="SSF56204">
    <property type="entry name" value="Hect, E3 ligase catalytic domain"/>
    <property type="match status" value="1"/>
</dbReference>
<comment type="similarity">
    <text evidence="8">Belongs to the UBE3C family.</text>
</comment>
<dbReference type="Gene3D" id="3.30.2410.10">
    <property type="entry name" value="Hect, E3 ligase catalytic domain"/>
    <property type="match status" value="1"/>
</dbReference>
<dbReference type="SMART" id="SM00119">
    <property type="entry name" value="HECTc"/>
    <property type="match status" value="1"/>
</dbReference>
<feature type="domain" description="HECT" evidence="15">
    <location>
        <begin position="754"/>
        <end position="1093"/>
    </location>
</feature>
<keyword evidence="5" id="KW-0808">Transferase</keyword>
<dbReference type="CDD" id="cd00078">
    <property type="entry name" value="HECTc"/>
    <property type="match status" value="1"/>
</dbReference>
<feature type="active site" description="Glycyl thioester intermediate" evidence="13">
    <location>
        <position position="1061"/>
    </location>
</feature>
<dbReference type="PROSITE" id="PS50237">
    <property type="entry name" value="HECT"/>
    <property type="match status" value="1"/>
</dbReference>
<dbReference type="FunCoup" id="A0A671FII1">
    <property type="interactions" value="3603"/>
</dbReference>
<evidence type="ECO:0000256" key="10">
    <source>
        <dbReference type="ARBA" id="ARBA00067506"/>
    </source>
</evidence>
<dbReference type="OMA" id="EKHYYFI"/>
<reference evidence="16 17" key="2">
    <citation type="journal article" date="2018" name="Annu Rev Anim Biosci">
        <title>Bat Biology, Genomes, and the Bat1K Project: To Generate Chromosome-Level Genomes for All Living Bat Species.</title>
        <authorList>
            <person name="Teeling E.C."/>
            <person name="Vernes S.C."/>
            <person name="Davalos L.M."/>
            <person name="Ray D.A."/>
            <person name="Gilbert M.T.P."/>
            <person name="Myers E."/>
        </authorList>
    </citation>
    <scope>NUCLEOTIDE SEQUENCE</scope>
</reference>
<dbReference type="AlphaFoldDB" id="A0A671FII1"/>
<dbReference type="PROSITE" id="PS50096">
    <property type="entry name" value="IQ"/>
    <property type="match status" value="1"/>
</dbReference>
<dbReference type="InterPro" id="IPR000569">
    <property type="entry name" value="HECT_dom"/>
</dbReference>
<reference evidence="16 17" key="1">
    <citation type="journal article" date="2015" name="Annu Rev Anim Biosci">
        <title>The Genome 10K Project: a way forward.</title>
        <authorList>
            <person name="Koepfli K.P."/>
            <person name="Paten B."/>
            <person name="O'Brien S.J."/>
            <person name="Koepfli K.P."/>
            <person name="Paten B."/>
            <person name="Antunes A."/>
            <person name="Belov K."/>
            <person name="Bustamante C."/>
            <person name="Castoe T.A."/>
            <person name="Clawson H."/>
            <person name="Crawford A.J."/>
            <person name="Diekhans M."/>
            <person name="Distel D."/>
            <person name="Durbin R."/>
            <person name="Earl D."/>
            <person name="Fujita M.K."/>
            <person name="Gamble T."/>
            <person name="Georges A."/>
            <person name="Gemmell N."/>
            <person name="Gilbert M.T."/>
            <person name="Graves J.M."/>
            <person name="Green R.E."/>
            <person name="Hickey G."/>
            <person name="Jarvis E.D."/>
            <person name="Johnson W."/>
            <person name="Komissarov A."/>
            <person name="Korf I."/>
            <person name="Kuhn R."/>
            <person name="Larkin D.M."/>
            <person name="Lewin H."/>
            <person name="Lopez J.V."/>
            <person name="Ma J."/>
            <person name="Marques-Bonet T."/>
            <person name="Miller W."/>
            <person name="Murphy R."/>
            <person name="Pevzner P."/>
            <person name="Shapiro B."/>
            <person name="Steiner C."/>
            <person name="Tamazian G."/>
            <person name="Venkatesh B."/>
            <person name="Wang J."/>
            <person name="Wayne R."/>
            <person name="Wiley E."/>
            <person name="Yang H."/>
            <person name="Zhang G."/>
            <person name="Haussler D."/>
            <person name="Ryder O."/>
            <person name="O'Brien S.J."/>
        </authorList>
    </citation>
    <scope>NUCLEOTIDE SEQUENCE</scope>
</reference>
<feature type="region of interest" description="Disordered" evidence="14">
    <location>
        <begin position="364"/>
        <end position="393"/>
    </location>
</feature>
<gene>
    <name evidence="16" type="primary">UBE3C</name>
</gene>
<evidence type="ECO:0000256" key="1">
    <source>
        <dbReference type="ARBA" id="ARBA00000885"/>
    </source>
</evidence>
<dbReference type="GO" id="GO:0070936">
    <property type="term" value="P:protein K48-linked ubiquitination"/>
    <property type="evidence" value="ECO:0007669"/>
    <property type="project" value="Ensembl"/>
</dbReference>
<dbReference type="GeneTree" id="ENSGT00940000156321"/>
<dbReference type="InterPro" id="IPR000048">
    <property type="entry name" value="IQ_motif_EF-hand-BS"/>
</dbReference>
<dbReference type="InterPro" id="IPR044611">
    <property type="entry name" value="E3A/B/C-like"/>
</dbReference>
<sequence length="1093" mass="124515">MTALLAKSAFPARCTLYNPLQTRTESDLQLREEKASLLHRTQEERRKREEERRRLKNAIIIQSFIRGYRDRKQQYSIQRSAFDRCANLSQSGGTFSIANGPNLTLLVRQLLFFYKQNEDSKRLIWMYQNLIKHSSLFVQQLDGSERLTCLFQIKRLMSLCCRLLQNCNDDSLNVALPMRMLEVFSSEHTYSPVLQDAGYVVSVIEQILHCMVQNGYYRSLYLLINSKLPSSIDYSDLSRVPIAKILLENVLKPLHFTYNSCPEGARQQVFTAFTEEFLAAPFTEQIFHLVIPTVADAQTVFPYEPFLHALLLGGSRASEASGGAPWLFYFVLTVGENYLGTLSEEGLLVYLRVLQTFLSQLPVSPANTSGQDSASDSEDESEETDKQMSATEDGRLSVPYITEECLKKLDTKQQTNTLLNLVWRDSASEEAFTLMASVCHTLMVQQRAAVPKVRLLYSLAFNARFLRHLWSLISSMTTRMITGSMVPLLQVISRGSPMSFEDSGRIIPLFYLFSSLFSHSLISIHDNEFFGDPIEVVGQRQSSMMPFTLEELIVLSRCLRDACLGIIKLAYPETKPEVREEYLTAFQSIGVTTSSEMQQCIQMEQKRWIQLFKVITNLVKMLKSRDTRRNFCPPNHWLSDQEDIKADKVTQLYVPASRHVWRFRRMGRIGPLQSTLDVGLESPPLSVSEERQLAILTELPFVVPFEERVKIFQRLIYADKQEVQGDGPFLDGINVTIRRNYIYEDAYDKLSPENEPDLKKRIRVHLLNAHGLDEAGIDGGGIFREFLNELLKSGFNPNQGFFKTTNEGLLYPNPAAHMLVGDSFARHYYFLGRMLGKALYENMLVELPFAGFFLSKLLGTSADVDIHHLASLDPEVYKNLLFLKSYEGDVEELGLNFTVVNNELGEAQVVELKFGGKDIPVTSANRIAYIHLVADYRLNRQIRQHCLAFRQGLANVVSLEWLRMFDQQEIQVLISGAQVPISLEDLKSFTNYSGGYSADHPVIKVFWRVVEGFTDEEKRKLLKFVTSCSRPPLLGFKELYPAFCIHHGGSDLERLPTASTCMNLLKLPEFPDEALLRSKLLYAIECAAGFELS</sequence>
<evidence type="ECO:0000256" key="4">
    <source>
        <dbReference type="ARBA" id="ARBA00022499"/>
    </source>
</evidence>
<evidence type="ECO:0000256" key="11">
    <source>
        <dbReference type="ARBA" id="ARBA00077269"/>
    </source>
</evidence>
<reference evidence="16" key="5">
    <citation type="submission" date="2025-09" db="UniProtKB">
        <authorList>
            <consortium name="Ensembl"/>
        </authorList>
    </citation>
    <scope>IDENTIFICATION</scope>
</reference>
<comment type="subunit">
    <text evidence="9">Interacts with 26S proteasomes. Interacts (via the HECT domain) with UBE2D1 and, less efficiently, with UBE2L3.</text>
</comment>
<evidence type="ECO:0000256" key="8">
    <source>
        <dbReference type="ARBA" id="ARBA00061050"/>
    </source>
</evidence>
<organism evidence="16 17">
    <name type="scientific">Rhinolophus ferrumequinum</name>
    <name type="common">Greater horseshoe bat</name>
    <dbReference type="NCBI Taxonomy" id="59479"/>
    <lineage>
        <taxon>Eukaryota</taxon>
        <taxon>Metazoa</taxon>
        <taxon>Chordata</taxon>
        <taxon>Craniata</taxon>
        <taxon>Vertebrata</taxon>
        <taxon>Euteleostomi</taxon>
        <taxon>Mammalia</taxon>
        <taxon>Eutheria</taxon>
        <taxon>Laurasiatheria</taxon>
        <taxon>Chiroptera</taxon>
        <taxon>Yinpterochiroptera</taxon>
        <taxon>Rhinolophoidea</taxon>
        <taxon>Rhinolophidae</taxon>
        <taxon>Rhinolophinae</taxon>
        <taxon>Rhinolophus</taxon>
    </lineage>
</organism>
<dbReference type="GO" id="GO:0035519">
    <property type="term" value="P:protein K29-linked ubiquitination"/>
    <property type="evidence" value="ECO:0007669"/>
    <property type="project" value="Ensembl"/>
</dbReference>
<evidence type="ECO:0000256" key="5">
    <source>
        <dbReference type="ARBA" id="ARBA00022679"/>
    </source>
</evidence>
<reference evidence="17" key="3">
    <citation type="submission" date="2018-12" db="EMBL/GenBank/DDBJ databases">
        <title>G10K-VGP greater horseshoe bat female genome, primary haplotype.</title>
        <authorList>
            <person name="Teeling E."/>
            <person name="Myers G."/>
            <person name="Vernes S."/>
            <person name="Pippel M."/>
            <person name="Winkler S."/>
            <person name="Fedrigo O."/>
            <person name="Rhie A."/>
            <person name="Koren S."/>
            <person name="Phillippy A."/>
            <person name="Lewin H."/>
            <person name="Damas J."/>
            <person name="Howe K."/>
            <person name="Mountcastle J."/>
            <person name="Jarvis E.D."/>
        </authorList>
    </citation>
    <scope>NUCLEOTIDE SEQUENCE [LARGE SCALE GENOMIC DNA]</scope>
</reference>
<keyword evidence="4" id="KW-1017">Isopeptide bond</keyword>
<evidence type="ECO:0000256" key="14">
    <source>
        <dbReference type="SAM" id="MobiDB-lite"/>
    </source>
</evidence>
<evidence type="ECO:0000256" key="6">
    <source>
        <dbReference type="ARBA" id="ARBA00022786"/>
    </source>
</evidence>
<dbReference type="Ensembl" id="ENSRFET00010025630.1">
    <property type="protein sequence ID" value="ENSRFEP00010023569.1"/>
    <property type="gene ID" value="ENSRFEG00010015678.1"/>
</dbReference>
<evidence type="ECO:0000313" key="16">
    <source>
        <dbReference type="Ensembl" id="ENSRFEP00010023569.1"/>
    </source>
</evidence>
<dbReference type="FunFam" id="3.90.1750.10:FF:000014">
    <property type="entry name" value="Putative Ubiquitin-protein ligase E3C"/>
    <property type="match status" value="1"/>
</dbReference>
<evidence type="ECO:0000256" key="7">
    <source>
        <dbReference type="ARBA" id="ARBA00022843"/>
    </source>
</evidence>
<evidence type="ECO:0000313" key="17">
    <source>
        <dbReference type="Proteomes" id="UP000472240"/>
    </source>
</evidence>
<dbReference type="GO" id="GO:0061630">
    <property type="term" value="F:ubiquitin protein ligase activity"/>
    <property type="evidence" value="ECO:0007669"/>
    <property type="project" value="UniProtKB-EC"/>
</dbReference>
<dbReference type="Proteomes" id="UP000472240">
    <property type="component" value="Chromosome 26"/>
</dbReference>
<comment type="pathway">
    <text evidence="2">Protein modification; protein ubiquitination.</text>
</comment>
<evidence type="ECO:0000259" key="15">
    <source>
        <dbReference type="PROSITE" id="PS50237"/>
    </source>
</evidence>
<evidence type="ECO:0000256" key="13">
    <source>
        <dbReference type="PROSITE-ProRule" id="PRU00104"/>
    </source>
</evidence>
<dbReference type="Pfam" id="PF00632">
    <property type="entry name" value="HECT"/>
    <property type="match status" value="1"/>
</dbReference>
<evidence type="ECO:0000256" key="3">
    <source>
        <dbReference type="ARBA" id="ARBA00012485"/>
    </source>
</evidence>
<dbReference type="Gene3D" id="3.90.1750.10">
    <property type="entry name" value="Hect, E3 ligase catalytic domains"/>
    <property type="match status" value="1"/>
</dbReference>
<comment type="catalytic activity">
    <reaction evidence="1">
        <text>S-ubiquitinyl-[E2 ubiquitin-conjugating enzyme]-L-cysteine + [acceptor protein]-L-lysine = [E2 ubiquitin-conjugating enzyme]-L-cysteine + N(6)-ubiquitinyl-[acceptor protein]-L-lysine.</text>
        <dbReference type="EC" id="2.3.2.26"/>
    </reaction>
</comment>
<name>A0A671FII1_RHIFE</name>
<keyword evidence="6 13" id="KW-0833">Ubl conjugation pathway</keyword>
<dbReference type="Gene3D" id="3.30.2160.10">
    <property type="entry name" value="Hect, E3 ligase catalytic domain"/>
    <property type="match status" value="1"/>
</dbReference>
<reference evidence="16" key="4">
    <citation type="submission" date="2025-08" db="UniProtKB">
        <authorList>
            <consortium name="Ensembl"/>
        </authorList>
    </citation>
    <scope>IDENTIFICATION</scope>
</reference>
<dbReference type="PANTHER" id="PTHR45700">
    <property type="entry name" value="UBIQUITIN-PROTEIN LIGASE E3C"/>
    <property type="match status" value="1"/>
</dbReference>